<keyword evidence="8" id="KW-1185">Reference proteome</keyword>
<evidence type="ECO:0000256" key="4">
    <source>
        <dbReference type="ARBA" id="ARBA00023004"/>
    </source>
</evidence>
<dbReference type="GeneID" id="103524524"/>
<evidence type="ECO:0000256" key="2">
    <source>
        <dbReference type="ARBA" id="ARBA00022691"/>
    </source>
</evidence>
<dbReference type="InterPro" id="IPR006638">
    <property type="entry name" value="Elp3/MiaA/NifB-like_rSAM"/>
</dbReference>
<keyword evidence="1" id="KW-0004">4Fe-4S</keyword>
<dbReference type="Proteomes" id="UP000079169">
    <property type="component" value="Unplaced"/>
</dbReference>
<name>A0A1S4ESH0_DIACI</name>
<evidence type="ECO:0000259" key="6">
    <source>
        <dbReference type="PROSITE" id="PS50926"/>
    </source>
</evidence>
<evidence type="ECO:0000313" key="8">
    <source>
        <dbReference type="Proteomes" id="UP000079169"/>
    </source>
</evidence>
<evidence type="ECO:0000256" key="1">
    <source>
        <dbReference type="ARBA" id="ARBA00022485"/>
    </source>
</evidence>
<evidence type="ECO:0000256" key="3">
    <source>
        <dbReference type="ARBA" id="ARBA00022723"/>
    </source>
</evidence>
<keyword evidence="3" id="KW-0479">Metal-binding</keyword>
<dbReference type="AlphaFoldDB" id="A0A1S4ESH0"/>
<feature type="non-terminal residue" evidence="9">
    <location>
        <position position="1"/>
    </location>
</feature>
<dbReference type="RefSeq" id="XP_017305126.2">
    <property type="nucleotide sequence ID" value="XM_017449637.2"/>
</dbReference>
<dbReference type="GO" id="GO:0046872">
    <property type="term" value="F:metal ion binding"/>
    <property type="evidence" value="ECO:0007669"/>
    <property type="project" value="UniProtKB-KW"/>
</dbReference>
<gene>
    <name evidence="9" type="primary">LOC103524524</name>
</gene>
<dbReference type="GO" id="GO:0051539">
    <property type="term" value="F:4 iron, 4 sulfur cluster binding"/>
    <property type="evidence" value="ECO:0007669"/>
    <property type="project" value="UniProtKB-KW"/>
</dbReference>
<dbReference type="InterPro" id="IPR023404">
    <property type="entry name" value="rSAM_horseshoe"/>
</dbReference>
<sequence length="321" mass="36292">CYTCSGVKEVTLLGQNVNSYRDTSVTSHATTTHLAEGFRTVYKSKQGGMRFSELLDQVSRVDPNMRVRFTSPHPKDFPDEVLQLIKERRNICKMLHLPAQSGNSEVLERMRRGYTREAYLALVDKIRSIIPGVSLSSDFIAGFCGETEAQFEDTLSLLELVRYRVAYLFAYSMREKTTAHRRYQDTVPSSVKGQRVNAMDVTFRRHAHHLNAQSVGTVELVLVEGRSKKHVNQLCGRVDANIKVNFPAEQPALVSPDSELSRQISPGDYVAMMITGSTSQTFRGVPLYHTTLETYDPTRDEVFLAQYERERLGKMNVESGV</sequence>
<dbReference type="PROSITE" id="PS51918">
    <property type="entry name" value="RADICAL_SAM"/>
    <property type="match status" value="1"/>
</dbReference>
<dbReference type="SUPFAM" id="SSF102114">
    <property type="entry name" value="Radical SAM enzymes"/>
    <property type="match status" value="1"/>
</dbReference>
<dbReference type="PROSITE" id="PS50926">
    <property type="entry name" value="TRAM"/>
    <property type="match status" value="1"/>
</dbReference>
<dbReference type="Pfam" id="PF04055">
    <property type="entry name" value="Radical_SAM"/>
    <property type="match status" value="1"/>
</dbReference>
<accession>A0A1S4ESH0</accession>
<dbReference type="GO" id="GO:0035597">
    <property type="term" value="F:tRNA-2-methylthio-N(6)-dimethylallyladenosine(37) synthase activity"/>
    <property type="evidence" value="ECO:0007669"/>
    <property type="project" value="TreeGrafter"/>
</dbReference>
<organism evidence="8 9">
    <name type="scientific">Diaphorina citri</name>
    <name type="common">Asian citrus psyllid</name>
    <dbReference type="NCBI Taxonomy" id="121845"/>
    <lineage>
        <taxon>Eukaryota</taxon>
        <taxon>Metazoa</taxon>
        <taxon>Ecdysozoa</taxon>
        <taxon>Arthropoda</taxon>
        <taxon>Hexapoda</taxon>
        <taxon>Insecta</taxon>
        <taxon>Pterygota</taxon>
        <taxon>Neoptera</taxon>
        <taxon>Paraneoptera</taxon>
        <taxon>Hemiptera</taxon>
        <taxon>Sternorrhyncha</taxon>
        <taxon>Psylloidea</taxon>
        <taxon>Psyllidae</taxon>
        <taxon>Diaphorininae</taxon>
        <taxon>Diaphorina</taxon>
    </lineage>
</organism>
<dbReference type="InterPro" id="IPR002792">
    <property type="entry name" value="TRAM_dom"/>
</dbReference>
<dbReference type="SMART" id="SM00729">
    <property type="entry name" value="Elp3"/>
    <property type="match status" value="1"/>
</dbReference>
<dbReference type="GO" id="GO:0005739">
    <property type="term" value="C:mitochondrion"/>
    <property type="evidence" value="ECO:0007669"/>
    <property type="project" value="TreeGrafter"/>
</dbReference>
<feature type="domain" description="Radical SAM core" evidence="7">
    <location>
        <begin position="1"/>
        <end position="209"/>
    </location>
</feature>
<protein>
    <submittedName>
        <fullName evidence="9">CDK5 regulatory subunit-associated protein 1-like</fullName>
    </submittedName>
</protein>
<proteinExistence type="predicted"/>
<evidence type="ECO:0000313" key="9">
    <source>
        <dbReference type="RefSeq" id="XP_017305126.2"/>
    </source>
</evidence>
<evidence type="ECO:0000259" key="7">
    <source>
        <dbReference type="PROSITE" id="PS51918"/>
    </source>
</evidence>
<dbReference type="InterPro" id="IPR007197">
    <property type="entry name" value="rSAM"/>
</dbReference>
<dbReference type="STRING" id="121845.A0A1S4ESH0"/>
<dbReference type="PANTHER" id="PTHR43020">
    <property type="entry name" value="CDK5 REGULATORY SUBUNIT-ASSOCIATED PROTEIN 1"/>
    <property type="match status" value="1"/>
</dbReference>
<keyword evidence="2" id="KW-0949">S-adenosyl-L-methionine</keyword>
<keyword evidence="4" id="KW-0408">Iron</keyword>
<dbReference type="PaxDb" id="121845-A0A1S4ESH0"/>
<feature type="domain" description="TRAM" evidence="6">
    <location>
        <begin position="212"/>
        <end position="288"/>
    </location>
</feature>
<dbReference type="Gene3D" id="3.80.30.20">
    <property type="entry name" value="tm_1862 like domain"/>
    <property type="match status" value="1"/>
</dbReference>
<keyword evidence="5" id="KW-0411">Iron-sulfur</keyword>
<dbReference type="KEGG" id="dci:103524524"/>
<dbReference type="PANTHER" id="PTHR43020:SF2">
    <property type="entry name" value="MITOCHONDRIAL TRNA METHYLTHIOTRANSFERASE CDK5RAP1"/>
    <property type="match status" value="1"/>
</dbReference>
<evidence type="ECO:0000256" key="5">
    <source>
        <dbReference type="ARBA" id="ARBA00023014"/>
    </source>
</evidence>
<dbReference type="InterPro" id="IPR058240">
    <property type="entry name" value="rSAM_sf"/>
</dbReference>
<dbReference type="GO" id="GO:0005829">
    <property type="term" value="C:cytosol"/>
    <property type="evidence" value="ECO:0007669"/>
    <property type="project" value="TreeGrafter"/>
</dbReference>
<reference evidence="9" key="1">
    <citation type="submission" date="2025-08" db="UniProtKB">
        <authorList>
            <consortium name="RefSeq"/>
        </authorList>
    </citation>
    <scope>IDENTIFICATION</scope>
</reference>